<dbReference type="RefSeq" id="WP_017620451.1">
    <property type="nucleotide sequence ID" value="NZ_ANBG01000324.1"/>
</dbReference>
<name>A0A223SAE1_9ACTN</name>
<dbReference type="AlphaFoldDB" id="A0A223SAE1"/>
<dbReference type="Proteomes" id="UP000215005">
    <property type="component" value="Chromosome"/>
</dbReference>
<reference evidence="2 3" key="1">
    <citation type="submission" date="2017-08" db="EMBL/GenBank/DDBJ databases">
        <title>The complete genome sequence of Nocardiopsis gilva YIM 90087.</title>
        <authorList>
            <person name="Yin M."/>
            <person name="Tang S."/>
        </authorList>
    </citation>
    <scope>NUCLEOTIDE SEQUENCE [LARGE SCALE GENOMIC DNA]</scope>
    <source>
        <strain evidence="2 3">YIM 90087</strain>
    </source>
</reference>
<dbReference type="CDD" id="cd06260">
    <property type="entry name" value="DUF820-like"/>
    <property type="match status" value="1"/>
</dbReference>
<dbReference type="EMBL" id="CP022753">
    <property type="protein sequence ID" value="ASU85085.1"/>
    <property type="molecule type" value="Genomic_DNA"/>
</dbReference>
<dbReference type="KEGG" id="ngv:CDO52_21855"/>
<dbReference type="OrthoDB" id="3423889at2"/>
<dbReference type="GO" id="GO:0004519">
    <property type="term" value="F:endonuclease activity"/>
    <property type="evidence" value="ECO:0007669"/>
    <property type="project" value="UniProtKB-KW"/>
</dbReference>
<dbReference type="PANTHER" id="PTHR35400">
    <property type="entry name" value="SLR1083 PROTEIN"/>
    <property type="match status" value="1"/>
</dbReference>
<keyword evidence="2" id="KW-0540">Nuclease</keyword>
<keyword evidence="2" id="KW-0255">Endonuclease</keyword>
<dbReference type="Pfam" id="PF05685">
    <property type="entry name" value="Uma2"/>
    <property type="match status" value="1"/>
</dbReference>
<gene>
    <name evidence="2" type="ORF">CDO52_21855</name>
</gene>
<dbReference type="SUPFAM" id="SSF52980">
    <property type="entry name" value="Restriction endonuclease-like"/>
    <property type="match status" value="1"/>
</dbReference>
<sequence length="197" mass="22131">MPVEARELPTLGEKDDIRRLAWRLNVPEGLRVEVLGGAVMVSPLPVPKHYVIGNRIHTQLHWQLSGQRMPTMNGPGIAPDIDRGDYAVPDLTVAPTARFYEDAALVPASDIDLVGEIVSRENARRDTLVLPDIYADWEIPVYLLVDPRTGEITLFTEPKNGAYIHRECFRFGEEVSLPTSLDSIRLSTADFPRYRKS</sequence>
<keyword evidence="3" id="KW-1185">Reference proteome</keyword>
<protein>
    <submittedName>
        <fullName evidence="2">Uma2 family endonuclease</fullName>
    </submittedName>
</protein>
<dbReference type="InterPro" id="IPR011335">
    <property type="entry name" value="Restrct_endonuc-II-like"/>
</dbReference>
<keyword evidence="2" id="KW-0378">Hydrolase</keyword>
<proteinExistence type="predicted"/>
<dbReference type="PANTHER" id="PTHR35400:SF3">
    <property type="entry name" value="SLL1072 PROTEIN"/>
    <property type="match status" value="1"/>
</dbReference>
<evidence type="ECO:0000313" key="2">
    <source>
        <dbReference type="EMBL" id="ASU85085.1"/>
    </source>
</evidence>
<dbReference type="InterPro" id="IPR008538">
    <property type="entry name" value="Uma2"/>
</dbReference>
<dbReference type="InterPro" id="IPR012296">
    <property type="entry name" value="Nuclease_put_TT1808"/>
</dbReference>
<feature type="domain" description="Putative restriction endonuclease" evidence="1">
    <location>
        <begin position="23"/>
        <end position="187"/>
    </location>
</feature>
<evidence type="ECO:0000313" key="3">
    <source>
        <dbReference type="Proteomes" id="UP000215005"/>
    </source>
</evidence>
<evidence type="ECO:0000259" key="1">
    <source>
        <dbReference type="Pfam" id="PF05685"/>
    </source>
</evidence>
<dbReference type="Gene3D" id="3.90.1570.10">
    <property type="entry name" value="tt1808, chain A"/>
    <property type="match status" value="1"/>
</dbReference>
<accession>A0A223SAE1</accession>
<organism evidence="2 3">
    <name type="scientific">Nocardiopsis gilva YIM 90087</name>
    <dbReference type="NCBI Taxonomy" id="1235441"/>
    <lineage>
        <taxon>Bacteria</taxon>
        <taxon>Bacillati</taxon>
        <taxon>Actinomycetota</taxon>
        <taxon>Actinomycetes</taxon>
        <taxon>Streptosporangiales</taxon>
        <taxon>Nocardiopsidaceae</taxon>
        <taxon>Nocardiopsis</taxon>
    </lineage>
</organism>